<dbReference type="EMBL" id="UINC01007264">
    <property type="protein sequence ID" value="SVA32348.1"/>
    <property type="molecule type" value="Genomic_DNA"/>
</dbReference>
<dbReference type="Pfam" id="PF01475">
    <property type="entry name" value="FUR"/>
    <property type="match status" value="1"/>
</dbReference>
<dbReference type="Gene3D" id="3.30.1490.190">
    <property type="match status" value="1"/>
</dbReference>
<dbReference type="Gene3D" id="1.10.10.10">
    <property type="entry name" value="Winged helix-like DNA-binding domain superfamily/Winged helix DNA-binding domain"/>
    <property type="match status" value="1"/>
</dbReference>
<organism evidence="11">
    <name type="scientific">marine metagenome</name>
    <dbReference type="NCBI Taxonomy" id="408172"/>
    <lineage>
        <taxon>unclassified sequences</taxon>
        <taxon>metagenomes</taxon>
        <taxon>ecological metagenomes</taxon>
    </lineage>
</organism>
<evidence type="ECO:0000256" key="5">
    <source>
        <dbReference type="ARBA" id="ARBA00022491"/>
    </source>
</evidence>
<dbReference type="GO" id="GO:0003700">
    <property type="term" value="F:DNA-binding transcription factor activity"/>
    <property type="evidence" value="ECO:0007669"/>
    <property type="project" value="InterPro"/>
</dbReference>
<evidence type="ECO:0000313" key="11">
    <source>
        <dbReference type="EMBL" id="SVA32348.1"/>
    </source>
</evidence>
<keyword evidence="6" id="KW-0479">Metal-binding</keyword>
<reference evidence="11" key="1">
    <citation type="submission" date="2018-05" db="EMBL/GenBank/DDBJ databases">
        <authorList>
            <person name="Lanie J.A."/>
            <person name="Ng W.-L."/>
            <person name="Kazmierczak K.M."/>
            <person name="Andrzejewski T.M."/>
            <person name="Davidsen T.M."/>
            <person name="Wayne K.J."/>
            <person name="Tettelin H."/>
            <person name="Glass J.I."/>
            <person name="Rusch D."/>
            <person name="Podicherti R."/>
            <person name="Tsui H.-C.T."/>
            <person name="Winkler M.E."/>
        </authorList>
    </citation>
    <scope>NUCLEOTIDE SEQUENCE</scope>
</reference>
<comment type="similarity">
    <text evidence="2">Belongs to the Fur family.</text>
</comment>
<dbReference type="AlphaFoldDB" id="A0A381UXL9"/>
<keyword evidence="9" id="KW-0238">DNA-binding</keyword>
<keyword evidence="10" id="KW-0804">Transcription</keyword>
<dbReference type="GO" id="GO:0005829">
    <property type="term" value="C:cytosol"/>
    <property type="evidence" value="ECO:0007669"/>
    <property type="project" value="TreeGrafter"/>
</dbReference>
<gene>
    <name evidence="11" type="ORF">METZ01_LOCUS85202</name>
</gene>
<dbReference type="InterPro" id="IPR002481">
    <property type="entry name" value="FUR"/>
</dbReference>
<proteinExistence type="inferred from homology"/>
<evidence type="ECO:0000256" key="1">
    <source>
        <dbReference type="ARBA" id="ARBA00004496"/>
    </source>
</evidence>
<evidence type="ECO:0000256" key="8">
    <source>
        <dbReference type="ARBA" id="ARBA00023015"/>
    </source>
</evidence>
<evidence type="ECO:0000256" key="10">
    <source>
        <dbReference type="ARBA" id="ARBA00023163"/>
    </source>
</evidence>
<dbReference type="PANTHER" id="PTHR33202:SF2">
    <property type="entry name" value="FERRIC UPTAKE REGULATION PROTEIN"/>
    <property type="match status" value="1"/>
</dbReference>
<dbReference type="PANTHER" id="PTHR33202">
    <property type="entry name" value="ZINC UPTAKE REGULATION PROTEIN"/>
    <property type="match status" value="1"/>
</dbReference>
<sequence>MINNMNHIDQLKNILKTEGLRHTKQRQQVWDEIRISSEHRDAEEIYIAINKNKDLKVSRATVYRTIDVLVKNNLVRKMELGDGRALYEHKIDDGHHDHIICVETGKIIEFYNEDLEILQENIVKKHGYELVRHVHQLFVKPIKK</sequence>
<dbReference type="SUPFAM" id="SSF46785">
    <property type="entry name" value="Winged helix' DNA-binding domain"/>
    <property type="match status" value="1"/>
</dbReference>
<dbReference type="InterPro" id="IPR043135">
    <property type="entry name" value="Fur_C"/>
</dbReference>
<keyword evidence="5" id="KW-0678">Repressor</keyword>
<accession>A0A381UXL9</accession>
<dbReference type="CDD" id="cd07153">
    <property type="entry name" value="Fur_like"/>
    <property type="match status" value="1"/>
</dbReference>
<protein>
    <recommendedName>
        <fullName evidence="12">Ferric uptake regulation protein</fullName>
    </recommendedName>
</protein>
<keyword evidence="8" id="KW-0805">Transcription regulation</keyword>
<evidence type="ECO:0000256" key="6">
    <source>
        <dbReference type="ARBA" id="ARBA00022723"/>
    </source>
</evidence>
<evidence type="ECO:0000256" key="3">
    <source>
        <dbReference type="ARBA" id="ARBA00011738"/>
    </source>
</evidence>
<dbReference type="GO" id="GO:0000976">
    <property type="term" value="F:transcription cis-regulatory region binding"/>
    <property type="evidence" value="ECO:0007669"/>
    <property type="project" value="TreeGrafter"/>
</dbReference>
<evidence type="ECO:0008006" key="12">
    <source>
        <dbReference type="Google" id="ProtNLM"/>
    </source>
</evidence>
<dbReference type="InterPro" id="IPR036390">
    <property type="entry name" value="WH_DNA-bd_sf"/>
</dbReference>
<comment type="subunit">
    <text evidence="3">Homodimer.</text>
</comment>
<evidence type="ECO:0000256" key="7">
    <source>
        <dbReference type="ARBA" id="ARBA00022833"/>
    </source>
</evidence>
<dbReference type="GO" id="GO:0045892">
    <property type="term" value="P:negative regulation of DNA-templated transcription"/>
    <property type="evidence" value="ECO:0007669"/>
    <property type="project" value="TreeGrafter"/>
</dbReference>
<comment type="subcellular location">
    <subcellularLocation>
        <location evidence="1">Cytoplasm</location>
    </subcellularLocation>
</comment>
<evidence type="ECO:0000256" key="9">
    <source>
        <dbReference type="ARBA" id="ARBA00023125"/>
    </source>
</evidence>
<dbReference type="GO" id="GO:1900376">
    <property type="term" value="P:regulation of secondary metabolite biosynthetic process"/>
    <property type="evidence" value="ECO:0007669"/>
    <property type="project" value="TreeGrafter"/>
</dbReference>
<keyword evidence="4" id="KW-0963">Cytoplasm</keyword>
<dbReference type="InterPro" id="IPR036388">
    <property type="entry name" value="WH-like_DNA-bd_sf"/>
</dbReference>
<evidence type="ECO:0000256" key="4">
    <source>
        <dbReference type="ARBA" id="ARBA00022490"/>
    </source>
</evidence>
<evidence type="ECO:0000256" key="2">
    <source>
        <dbReference type="ARBA" id="ARBA00007957"/>
    </source>
</evidence>
<name>A0A381UXL9_9ZZZZ</name>
<keyword evidence="7" id="KW-0862">Zinc</keyword>
<dbReference type="GO" id="GO:0008270">
    <property type="term" value="F:zinc ion binding"/>
    <property type="evidence" value="ECO:0007669"/>
    <property type="project" value="TreeGrafter"/>
</dbReference>